<dbReference type="PANTHER" id="PTHR33215:SF13">
    <property type="entry name" value="PROTEIN DISTAL ANTENNA"/>
    <property type="match status" value="1"/>
</dbReference>
<dbReference type="InterPro" id="IPR009057">
    <property type="entry name" value="Homeodomain-like_sf"/>
</dbReference>
<dbReference type="InterPro" id="IPR002514">
    <property type="entry name" value="Transposase_8"/>
</dbReference>
<feature type="coiled-coil region" evidence="1">
    <location>
        <begin position="60"/>
        <end position="87"/>
    </location>
</feature>
<gene>
    <name evidence="2" type="ORF">AP3564_03500</name>
    <name evidence="3" type="ORF">AP3564_19665</name>
</gene>
<accession>A0A223E2J4</accession>
<dbReference type="GO" id="GO:0003677">
    <property type="term" value="F:DNA binding"/>
    <property type="evidence" value="ECO:0007669"/>
    <property type="project" value="InterPro"/>
</dbReference>
<dbReference type="GO" id="GO:0006313">
    <property type="term" value="P:DNA transposition"/>
    <property type="evidence" value="ECO:0007669"/>
    <property type="project" value="InterPro"/>
</dbReference>
<dbReference type="Pfam" id="PF01527">
    <property type="entry name" value="HTH_Tnp_1"/>
    <property type="match status" value="1"/>
</dbReference>
<dbReference type="SUPFAM" id="SSF46689">
    <property type="entry name" value="Homeodomain-like"/>
    <property type="match status" value="1"/>
</dbReference>
<evidence type="ECO:0000256" key="1">
    <source>
        <dbReference type="SAM" id="Coils"/>
    </source>
</evidence>
<dbReference type="AlphaFoldDB" id="A0A223E2J4"/>
<dbReference type="EMBL" id="CP017703">
    <property type="protein sequence ID" value="ASS92186.1"/>
    <property type="molecule type" value="Genomic_DNA"/>
</dbReference>
<sequence>MTKKQRRYEEDFKRQTVRYILEEAKSVAQVARELKINENTLHGWMKKYKQEPEIAETQTFRSEDHEVRELKKRIRDLEEENSILKKAMHFFAKDHR</sequence>
<keyword evidence="1" id="KW-0175">Coiled coil</keyword>
<dbReference type="InterPro" id="IPR051839">
    <property type="entry name" value="RD_transcriptional_regulator"/>
</dbReference>
<dbReference type="GO" id="GO:0004803">
    <property type="term" value="F:transposase activity"/>
    <property type="evidence" value="ECO:0007669"/>
    <property type="project" value="InterPro"/>
</dbReference>
<dbReference type="KEGG" id="apak:AP3564_03500"/>
<dbReference type="EMBL" id="CP017703">
    <property type="protein sequence ID" value="ASS89443.1"/>
    <property type="molecule type" value="Genomic_DNA"/>
</dbReference>
<dbReference type="Proteomes" id="UP000214606">
    <property type="component" value="Chromosome"/>
</dbReference>
<reference evidence="2 4" key="1">
    <citation type="submission" date="2016-10" db="EMBL/GenBank/DDBJ databases">
        <title>The whole genome sequencing and assembly of Aeribacillus pallidus KCTC3564 strain.</title>
        <authorList>
            <person name="Lee Y.-J."/>
            <person name="Park M.-K."/>
            <person name="Yi H."/>
            <person name="Bahn Y.-S."/>
            <person name="Kim J.F."/>
            <person name="Lee D.-W."/>
        </authorList>
    </citation>
    <scope>NUCLEOTIDE SEQUENCE [LARGE SCALE GENOMIC DNA]</scope>
    <source>
        <strain evidence="2 4">KCTC3564</strain>
    </source>
</reference>
<evidence type="ECO:0000313" key="3">
    <source>
        <dbReference type="EMBL" id="ASS92186.1"/>
    </source>
</evidence>
<dbReference type="PANTHER" id="PTHR33215">
    <property type="entry name" value="PROTEIN DISTAL ANTENNA"/>
    <property type="match status" value="1"/>
</dbReference>
<proteinExistence type="predicted"/>
<protein>
    <submittedName>
        <fullName evidence="2">Transposase</fullName>
    </submittedName>
</protein>
<dbReference type="KEGG" id="apak:AP3564_19665"/>
<name>A0A223E2J4_9BACI</name>
<evidence type="ECO:0000313" key="2">
    <source>
        <dbReference type="EMBL" id="ASS89443.1"/>
    </source>
</evidence>
<dbReference type="Gene3D" id="1.10.10.60">
    <property type="entry name" value="Homeodomain-like"/>
    <property type="match status" value="1"/>
</dbReference>
<organism evidence="2 4">
    <name type="scientific">Aeribacillus pallidus</name>
    <dbReference type="NCBI Taxonomy" id="33936"/>
    <lineage>
        <taxon>Bacteria</taxon>
        <taxon>Bacillati</taxon>
        <taxon>Bacillota</taxon>
        <taxon>Bacilli</taxon>
        <taxon>Bacillales</taxon>
        <taxon>Bacillaceae</taxon>
        <taxon>Aeribacillus</taxon>
    </lineage>
</organism>
<evidence type="ECO:0000313" key="4">
    <source>
        <dbReference type="Proteomes" id="UP000214606"/>
    </source>
</evidence>